<dbReference type="Proteomes" id="UP000286134">
    <property type="component" value="Unassembled WGS sequence"/>
</dbReference>
<dbReference type="EMBL" id="MCFK01007230">
    <property type="protein sequence ID" value="RKF57712.1"/>
    <property type="molecule type" value="Genomic_DNA"/>
</dbReference>
<dbReference type="AlphaFoldDB" id="A0A420HJV9"/>
<proteinExistence type="predicted"/>
<protein>
    <submittedName>
        <fullName evidence="1">Uncharacterized protein</fullName>
    </submittedName>
</protein>
<dbReference type="OrthoDB" id="3563642at2759"/>
<reference evidence="1 2" key="1">
    <citation type="journal article" date="2018" name="BMC Genomics">
        <title>Comparative genome analyses reveal sequence features reflecting distinct modes of host-adaptation between dicot and monocot powdery mildew.</title>
        <authorList>
            <person name="Wu Y."/>
            <person name="Ma X."/>
            <person name="Pan Z."/>
            <person name="Kale S.D."/>
            <person name="Song Y."/>
            <person name="King H."/>
            <person name="Zhang Q."/>
            <person name="Presley C."/>
            <person name="Deng X."/>
            <person name="Wei C.I."/>
            <person name="Xiao S."/>
        </authorList>
    </citation>
    <scope>NUCLEOTIDE SEQUENCE [LARGE SCALE GENOMIC DNA]</scope>
    <source>
        <strain evidence="1">UMSG2</strain>
    </source>
</reference>
<keyword evidence="2" id="KW-1185">Reference proteome</keyword>
<organism evidence="1 2">
    <name type="scientific">Erysiphe neolycopersici</name>
    <dbReference type="NCBI Taxonomy" id="212602"/>
    <lineage>
        <taxon>Eukaryota</taxon>
        <taxon>Fungi</taxon>
        <taxon>Dikarya</taxon>
        <taxon>Ascomycota</taxon>
        <taxon>Pezizomycotina</taxon>
        <taxon>Leotiomycetes</taxon>
        <taxon>Erysiphales</taxon>
        <taxon>Erysiphaceae</taxon>
        <taxon>Erysiphe</taxon>
    </lineage>
</organism>
<evidence type="ECO:0000313" key="2">
    <source>
        <dbReference type="Proteomes" id="UP000286134"/>
    </source>
</evidence>
<gene>
    <name evidence="1" type="ORF">OnM2_072046</name>
</gene>
<evidence type="ECO:0000313" key="1">
    <source>
        <dbReference type="EMBL" id="RKF57712.1"/>
    </source>
</evidence>
<comment type="caution">
    <text evidence="1">The sequence shown here is derived from an EMBL/GenBank/DDBJ whole genome shotgun (WGS) entry which is preliminary data.</text>
</comment>
<accession>A0A420HJV9</accession>
<name>A0A420HJV9_9PEZI</name>
<sequence length="131" mass="14762">MAEAFQSLNFDDNDDDVPDSASYHSVDSYDQYLALSKRLILKSNKNTAGFVIASFGKGCASSVDSIDLSALLIYQFLPEHLNFYELPADILFLLSLYDIDHAKIMFNNLRNILRQPDSGIKMPVHLYRGHA</sequence>